<feature type="compositionally biased region" description="Basic residues" evidence="22">
    <location>
        <begin position="620"/>
        <end position="629"/>
    </location>
</feature>
<name>A0A9U8E1X6_BIOGL</name>
<evidence type="ECO:0000256" key="14">
    <source>
        <dbReference type="ARBA" id="ARBA00023054"/>
    </source>
</evidence>
<evidence type="ECO:0000256" key="22">
    <source>
        <dbReference type="SAM" id="MobiDB-lite"/>
    </source>
</evidence>
<evidence type="ECO:0000256" key="16">
    <source>
        <dbReference type="ARBA" id="ARBA00023159"/>
    </source>
</evidence>
<comment type="similarity">
    <text evidence="3">Belongs to the pinin family.</text>
</comment>
<organism evidence="25 26">
    <name type="scientific">Biomphalaria glabrata</name>
    <name type="common">Bloodfluke planorb</name>
    <name type="synonym">Freshwater snail</name>
    <dbReference type="NCBI Taxonomy" id="6526"/>
    <lineage>
        <taxon>Eukaryota</taxon>
        <taxon>Metazoa</taxon>
        <taxon>Spiralia</taxon>
        <taxon>Lophotrochozoa</taxon>
        <taxon>Mollusca</taxon>
        <taxon>Gastropoda</taxon>
        <taxon>Heterobranchia</taxon>
        <taxon>Euthyneura</taxon>
        <taxon>Panpulmonata</taxon>
        <taxon>Hygrophila</taxon>
        <taxon>Lymnaeoidea</taxon>
        <taxon>Planorbidae</taxon>
        <taxon>Biomphalaria</taxon>
    </lineage>
</organism>
<dbReference type="Pfam" id="PF04697">
    <property type="entry name" value="Pinin_SDK_N"/>
    <property type="match status" value="1"/>
</dbReference>
<keyword evidence="16" id="KW-0010">Activator</keyword>
<dbReference type="InterPro" id="IPR006787">
    <property type="entry name" value="Pinin_SDK_N"/>
</dbReference>
<dbReference type="KEGG" id="bgt:106057058"/>
<reference evidence="26" key="1">
    <citation type="submission" date="2025-08" db="UniProtKB">
        <authorList>
            <consortium name="RefSeq"/>
        </authorList>
    </citation>
    <scope>IDENTIFICATION</scope>
</reference>
<feature type="region of interest" description="Disordered" evidence="22">
    <location>
        <begin position="314"/>
        <end position="334"/>
    </location>
</feature>
<evidence type="ECO:0000256" key="2">
    <source>
        <dbReference type="ARBA" id="ARBA00004568"/>
    </source>
</evidence>
<dbReference type="Proteomes" id="UP001165740">
    <property type="component" value="Chromosome 3"/>
</dbReference>
<evidence type="ECO:0000256" key="5">
    <source>
        <dbReference type="ARBA" id="ARBA00022481"/>
    </source>
</evidence>
<feature type="compositionally biased region" description="Basic and acidic residues" evidence="22">
    <location>
        <begin position="442"/>
        <end position="502"/>
    </location>
</feature>
<feature type="compositionally biased region" description="Basic and acidic residues" evidence="22">
    <location>
        <begin position="392"/>
        <end position="401"/>
    </location>
</feature>
<keyword evidence="19" id="KW-0539">Nucleus</keyword>
<evidence type="ECO:0000256" key="12">
    <source>
        <dbReference type="ARBA" id="ARBA00022990"/>
    </source>
</evidence>
<evidence type="ECO:0000256" key="21">
    <source>
        <dbReference type="SAM" id="Coils"/>
    </source>
</evidence>
<evidence type="ECO:0000256" key="17">
    <source>
        <dbReference type="ARBA" id="ARBA00023163"/>
    </source>
</evidence>
<dbReference type="GO" id="GO:0030057">
    <property type="term" value="C:desmosome"/>
    <property type="evidence" value="ECO:0007669"/>
    <property type="project" value="UniProtKB-SubCell"/>
</dbReference>
<keyword evidence="5" id="KW-0488">Methylation</keyword>
<feature type="compositionally biased region" description="Basic and acidic residues" evidence="22">
    <location>
        <begin position="135"/>
        <end position="151"/>
    </location>
</feature>
<dbReference type="Pfam" id="PF04696">
    <property type="entry name" value="Pinin_SDK_memA"/>
    <property type="match status" value="1"/>
</dbReference>
<keyword evidence="8" id="KW-0507">mRNA processing</keyword>
<keyword evidence="11" id="KW-0965">Cell junction</keyword>
<dbReference type="InterPro" id="IPR006786">
    <property type="entry name" value="Pinin_SDK_MemA"/>
</dbReference>
<protein>
    <recommendedName>
        <fullName evidence="4">Pinin</fullName>
    </recommendedName>
</protein>
<evidence type="ECO:0000259" key="24">
    <source>
        <dbReference type="Pfam" id="PF04697"/>
    </source>
</evidence>
<keyword evidence="17" id="KW-0804">Transcription</keyword>
<feature type="compositionally biased region" description="Basic and acidic residues" evidence="22">
    <location>
        <begin position="645"/>
        <end position="662"/>
    </location>
</feature>
<keyword evidence="14 21" id="KW-0175">Coiled coil</keyword>
<keyword evidence="18" id="KW-0508">mRNA splicing</keyword>
<evidence type="ECO:0000313" key="25">
    <source>
        <dbReference type="Proteomes" id="UP001165740"/>
    </source>
</evidence>
<evidence type="ECO:0000256" key="18">
    <source>
        <dbReference type="ARBA" id="ARBA00023187"/>
    </source>
</evidence>
<feature type="compositionally biased region" description="Polar residues" evidence="22">
    <location>
        <begin position="124"/>
        <end position="134"/>
    </location>
</feature>
<evidence type="ECO:0000256" key="7">
    <source>
        <dbReference type="ARBA" id="ARBA00022553"/>
    </source>
</evidence>
<feature type="region of interest" description="Disordered" evidence="22">
    <location>
        <begin position="350"/>
        <end position="696"/>
    </location>
</feature>
<sequence length="696" mass="80743">MAELNLSGVEVLQSEIEKSKDKLRNYNENIKKLTGRDPNRPGVKRLLSGEGVEREEDGYSGRIARGRGRLFGLARRGIMDDSGPPTKRRVIGGGAFTRLGPAPVPARRRAREDSPYEEEPPTKLSVQSSVVSTSRETKSRKEIMQEQTKDKDGMQRNRRMFGLLLGTLNKFKTESKTLETKEVQRKKIEEKLEEIAEKEKKKFKLETKLLMEEMHIEQSKISRLEQKMEMVQEHADRAKEMEKLKNFIATKAKPRIFWKPVHNSSMIENKLKESKKVVDEMLQEGKDRLEKEIKELMEREYKREERIKMRLREDGLFGDEDEAVRDDQGNKESNEVVVVGGANREAVTVGGVNRDIKQELESSFNKADAEGSESPPSRDQLKSKSRRTVVLESEKDEKSEADSDIDDTEGGRETNRKDLDTVNRKKQSKEKEDESSSEEEDNAKVERRESEGREAKRSVELQISDRSRENQRLKKTDHPDVERERGEKQDTSRSEKQRLKESDDSDDDSEKGKVQNARKRDRRVSKESDESDDERERKKRQNVRRTEKQRSKESDESDDDRERGKKQDGRRERKREVIAEKESDKKENESHRKELTSKGGKDKSKQDSRHVRKDKDRRLGHTNSKHHKRDSRDSHDSDSSSDSDSDSKKDRKRDKEVGDKRSKDHSRRSRERAVSGKNSKNISSTKNDSDSDNSKH</sequence>
<keyword evidence="6" id="KW-1017">Isopeptide bond</keyword>
<dbReference type="RefSeq" id="XP_013069553.2">
    <property type="nucleotide sequence ID" value="XM_013214099.2"/>
</dbReference>
<feature type="domain" description="Pinin/SDK" evidence="24">
    <location>
        <begin position="9"/>
        <end position="147"/>
    </location>
</feature>
<feature type="region of interest" description="Disordered" evidence="22">
    <location>
        <begin position="76"/>
        <end position="151"/>
    </location>
</feature>
<dbReference type="GO" id="GO:0071013">
    <property type="term" value="C:catalytic step 2 spliceosome"/>
    <property type="evidence" value="ECO:0007669"/>
    <property type="project" value="TreeGrafter"/>
</dbReference>
<keyword evidence="13" id="KW-0805">Transcription regulation</keyword>
<feature type="coiled-coil region" evidence="21">
    <location>
        <begin position="178"/>
        <end position="244"/>
    </location>
</feature>
<dbReference type="OrthoDB" id="330772at2759"/>
<evidence type="ECO:0000256" key="9">
    <source>
        <dbReference type="ARBA" id="ARBA00022728"/>
    </source>
</evidence>
<proteinExistence type="inferred from homology"/>
<evidence type="ECO:0000256" key="4">
    <source>
        <dbReference type="ARBA" id="ARBA00020056"/>
    </source>
</evidence>
<keyword evidence="9" id="KW-0747">Spliceosome</keyword>
<evidence type="ECO:0000256" key="10">
    <source>
        <dbReference type="ARBA" id="ARBA00022843"/>
    </source>
</evidence>
<dbReference type="AlphaFoldDB" id="A0A9U8E1X6"/>
<feature type="region of interest" description="Disordered" evidence="22">
    <location>
        <begin position="32"/>
        <end position="52"/>
    </location>
</feature>
<feature type="compositionally biased region" description="Basic and acidic residues" evidence="22">
    <location>
        <begin position="325"/>
        <end position="334"/>
    </location>
</feature>
<evidence type="ECO:0000256" key="6">
    <source>
        <dbReference type="ARBA" id="ARBA00022499"/>
    </source>
</evidence>
<feature type="domain" description="Pinin/SDK/MemA protein" evidence="23">
    <location>
        <begin position="153"/>
        <end position="275"/>
    </location>
</feature>
<dbReference type="OMA" id="FENRRTE"/>
<evidence type="ECO:0000256" key="1">
    <source>
        <dbReference type="ARBA" id="ARBA00004324"/>
    </source>
</evidence>
<evidence type="ECO:0000256" key="11">
    <source>
        <dbReference type="ARBA" id="ARBA00022949"/>
    </source>
</evidence>
<evidence type="ECO:0000313" key="26">
    <source>
        <dbReference type="RefSeq" id="XP_013069553.2"/>
    </source>
</evidence>
<dbReference type="InterPro" id="IPR039853">
    <property type="entry name" value="Pinin"/>
</dbReference>
<gene>
    <name evidence="26" type="primary">LOC106057058</name>
</gene>
<keyword evidence="10" id="KW-0832">Ubl conjugation</keyword>
<keyword evidence="15" id="KW-0238">DNA-binding</keyword>
<dbReference type="GO" id="GO:0016607">
    <property type="term" value="C:nuclear speck"/>
    <property type="evidence" value="ECO:0007669"/>
    <property type="project" value="UniProtKB-SubCell"/>
</dbReference>
<feature type="coiled-coil region" evidence="21">
    <location>
        <begin position="279"/>
        <end position="314"/>
    </location>
</feature>
<evidence type="ECO:0000256" key="8">
    <source>
        <dbReference type="ARBA" id="ARBA00022664"/>
    </source>
</evidence>
<keyword evidence="25" id="KW-1185">Reference proteome</keyword>
<dbReference type="GO" id="GO:0008380">
    <property type="term" value="P:RNA splicing"/>
    <property type="evidence" value="ECO:0007669"/>
    <property type="project" value="UniProtKB-KW"/>
</dbReference>
<feature type="compositionally biased region" description="Basic and acidic residues" evidence="22">
    <location>
        <begin position="687"/>
        <end position="696"/>
    </location>
</feature>
<evidence type="ECO:0000256" key="13">
    <source>
        <dbReference type="ARBA" id="ARBA00023015"/>
    </source>
</evidence>
<comment type="subunit">
    <text evidence="20">Found in a mRNA splicing-dependent exon junction complex (EJC). Found in a complex with SR proteins. Found in a mRNP complex with RNPS1. Component of the PSAP complex consisting of RNPS1, SAP18 and PNN. Interacts with PNISR, CTBP1, CTBP2, KRT8, KRT18, KRT19, PS1D/PNO40, PPIG, RNPS1, SFRS4 and SRRM2. Identified in the spliceosome C complex.</text>
</comment>
<evidence type="ECO:0000256" key="19">
    <source>
        <dbReference type="ARBA" id="ARBA00023242"/>
    </source>
</evidence>
<dbReference type="GO" id="GO:0006397">
    <property type="term" value="P:mRNA processing"/>
    <property type="evidence" value="ECO:0007669"/>
    <property type="project" value="UniProtKB-KW"/>
</dbReference>
<evidence type="ECO:0000256" key="20">
    <source>
        <dbReference type="ARBA" id="ARBA00025916"/>
    </source>
</evidence>
<dbReference type="GO" id="GO:0003677">
    <property type="term" value="F:DNA binding"/>
    <property type="evidence" value="ECO:0007669"/>
    <property type="project" value="UniProtKB-KW"/>
</dbReference>
<keyword evidence="7" id="KW-0597">Phosphoprotein</keyword>
<feature type="compositionally biased region" description="Basic and acidic residues" evidence="22">
    <location>
        <begin position="409"/>
        <end position="434"/>
    </location>
</feature>
<evidence type="ECO:0000259" key="23">
    <source>
        <dbReference type="Pfam" id="PF04696"/>
    </source>
</evidence>
<feature type="compositionally biased region" description="Basic and acidic residues" evidence="22">
    <location>
        <begin position="544"/>
        <end position="619"/>
    </location>
</feature>
<accession>A0A9U8E1X6</accession>
<evidence type="ECO:0000256" key="15">
    <source>
        <dbReference type="ARBA" id="ARBA00023125"/>
    </source>
</evidence>
<dbReference type="PANTHER" id="PTHR12707:SF0">
    <property type="entry name" value="PININ"/>
    <property type="match status" value="1"/>
</dbReference>
<dbReference type="PANTHER" id="PTHR12707">
    <property type="entry name" value="PINN"/>
    <property type="match status" value="1"/>
</dbReference>
<keyword evidence="12" id="KW-0007">Acetylation</keyword>
<dbReference type="GeneID" id="106057058"/>
<comment type="subcellular location">
    <subcellularLocation>
        <location evidence="2">Cell junction</location>
        <location evidence="2">Desmosome</location>
    </subcellularLocation>
    <subcellularLocation>
        <location evidence="1">Nucleus speckle</location>
    </subcellularLocation>
</comment>
<feature type="compositionally biased region" description="Low complexity" evidence="22">
    <location>
        <begin position="675"/>
        <end position="686"/>
    </location>
</feature>
<evidence type="ECO:0000256" key="3">
    <source>
        <dbReference type="ARBA" id="ARBA00010386"/>
    </source>
</evidence>